<dbReference type="EMBL" id="PP542043">
    <property type="protein sequence ID" value="XDO01924.1"/>
    <property type="molecule type" value="Genomic_DNA"/>
</dbReference>
<protein>
    <submittedName>
        <fullName evidence="1">Uncharacterized protein</fullName>
    </submittedName>
</protein>
<evidence type="ECO:0000313" key="1">
    <source>
        <dbReference type="EMBL" id="XDO01924.1"/>
    </source>
</evidence>
<sequence>MDDYKYELANKLFSLCSKIKIVEQRLNDLQRRPKRSTDEIAIMEGKYWLRNKSYYPTPEQYQRNIKKLYSANIKKKNALLELLDSLNCQYWNTANEYLLLLENNK</sequence>
<accession>A0AB39JE85</accession>
<proteinExistence type="predicted"/>
<gene>
    <name evidence="1" type="ORF">FloV-SA2_00102</name>
</gene>
<organism evidence="1">
    <name type="scientific">Florenciella sp. virus SA2</name>
    <dbReference type="NCBI Taxonomy" id="3240092"/>
    <lineage>
        <taxon>Viruses</taxon>
    </lineage>
</organism>
<name>A0AB39JE85_9VIRU</name>
<reference evidence="1" key="1">
    <citation type="submission" date="2024-03" db="EMBL/GenBank/DDBJ databases">
        <title>Eukaryotic viruses encode the ribosomal protein eL40.</title>
        <authorList>
            <person name="Thomy J."/>
            <person name="Schvarcz C.R."/>
            <person name="McBeain K.A."/>
            <person name="Edwards K.F."/>
            <person name="Steward G.F."/>
        </authorList>
    </citation>
    <scope>NUCLEOTIDE SEQUENCE</scope>
    <source>
        <strain evidence="1">FloV-SA2</strain>
    </source>
</reference>